<dbReference type="Gene3D" id="2.60.40.10">
    <property type="entry name" value="Immunoglobulins"/>
    <property type="match status" value="2"/>
</dbReference>
<dbReference type="GO" id="GO:0008045">
    <property type="term" value="P:motor neuron axon guidance"/>
    <property type="evidence" value="ECO:0007669"/>
    <property type="project" value="TreeGrafter"/>
</dbReference>
<dbReference type="InterPro" id="IPR050348">
    <property type="entry name" value="Protein-Tyr_Phosphatase"/>
</dbReference>
<keyword evidence="9" id="KW-1133">Transmembrane helix</keyword>
<reference evidence="14" key="1">
    <citation type="submission" date="2025-08" db="UniProtKB">
        <authorList>
            <consortium name="RefSeq"/>
        </authorList>
    </citation>
    <scope>IDENTIFICATION</scope>
</reference>
<keyword evidence="5" id="KW-0378">Hydrolase</keyword>
<dbReference type="SMART" id="SM00060">
    <property type="entry name" value="FN3"/>
    <property type="match status" value="4"/>
</dbReference>
<dbReference type="PANTHER" id="PTHR19134:SF562">
    <property type="entry name" value="PROTEIN-TYROSINE-PHOSPHATASE"/>
    <property type="match status" value="1"/>
</dbReference>
<dbReference type="Gene3D" id="2.170.300.10">
    <property type="entry name" value="Tie2 ligand-binding domain superfamily"/>
    <property type="match status" value="1"/>
</dbReference>
<dbReference type="InterPro" id="IPR016130">
    <property type="entry name" value="Tyr_Pase_AS"/>
</dbReference>
<keyword evidence="4" id="KW-0732">Signal</keyword>
<dbReference type="RefSeq" id="XP_011502274.1">
    <property type="nucleotide sequence ID" value="XM_011503972.1"/>
</dbReference>
<gene>
    <name evidence="14" type="primary">LOC105365738</name>
</gene>
<evidence type="ECO:0000256" key="2">
    <source>
        <dbReference type="ARBA" id="ARBA00009580"/>
    </source>
</evidence>
<dbReference type="InterPro" id="IPR003595">
    <property type="entry name" value="Tyr_Pase_cat"/>
</dbReference>
<keyword evidence="13" id="KW-1185">Reference proteome</keyword>
<feature type="domain" description="Tyrosine-protein phosphatase" evidence="10">
    <location>
        <begin position="1340"/>
        <end position="1601"/>
    </location>
</feature>
<dbReference type="KEGG" id="csol:105365738"/>
<evidence type="ECO:0000256" key="8">
    <source>
        <dbReference type="ARBA" id="ARBA00051722"/>
    </source>
</evidence>
<evidence type="ECO:0000256" key="5">
    <source>
        <dbReference type="ARBA" id="ARBA00022801"/>
    </source>
</evidence>
<dbReference type="CDD" id="cd00047">
    <property type="entry name" value="PTPc"/>
    <property type="match status" value="2"/>
</dbReference>
<keyword evidence="9" id="KW-0812">Transmembrane</keyword>
<feature type="domain" description="Tyrosine-protein phosphatase" evidence="10">
    <location>
        <begin position="1655"/>
        <end position="1892"/>
    </location>
</feature>
<keyword evidence="6" id="KW-0904">Protein phosphatase</keyword>
<feature type="domain" description="Fibronectin type-III" evidence="12">
    <location>
        <begin position="978"/>
        <end position="1081"/>
    </location>
</feature>
<dbReference type="InterPro" id="IPR013783">
    <property type="entry name" value="Ig-like_fold"/>
</dbReference>
<comment type="similarity">
    <text evidence="2">Belongs to the protein-tyrosine phosphatase family.</text>
</comment>
<dbReference type="PRINTS" id="PR00700">
    <property type="entry name" value="PRTYPHPHTASE"/>
</dbReference>
<dbReference type="Pfam" id="PF00102">
    <property type="entry name" value="Y_phosphatase"/>
    <property type="match status" value="2"/>
</dbReference>
<dbReference type="Gene3D" id="3.90.190.10">
    <property type="entry name" value="Protein tyrosine phosphatase superfamily"/>
    <property type="match status" value="2"/>
</dbReference>
<dbReference type="EC" id="3.1.3.48" evidence="3"/>
<organism evidence="13 14">
    <name type="scientific">Ceratosolen solmsi marchali</name>
    <dbReference type="NCBI Taxonomy" id="326594"/>
    <lineage>
        <taxon>Eukaryota</taxon>
        <taxon>Metazoa</taxon>
        <taxon>Ecdysozoa</taxon>
        <taxon>Arthropoda</taxon>
        <taxon>Hexapoda</taxon>
        <taxon>Insecta</taxon>
        <taxon>Pterygota</taxon>
        <taxon>Neoptera</taxon>
        <taxon>Endopterygota</taxon>
        <taxon>Hymenoptera</taxon>
        <taxon>Apocrita</taxon>
        <taxon>Proctotrupomorpha</taxon>
        <taxon>Chalcidoidea</taxon>
        <taxon>Agaonidae</taxon>
        <taxon>Agaoninae</taxon>
        <taxon>Ceratosolen</taxon>
    </lineage>
</organism>
<dbReference type="InterPro" id="IPR000242">
    <property type="entry name" value="PTP_cat"/>
</dbReference>
<feature type="domain" description="Fibronectin type-III" evidence="12">
    <location>
        <begin position="646"/>
        <end position="763"/>
    </location>
</feature>
<sequence>MGNWNYVSSLVKPMSPVSDNRWEDFKEEKISNQFRAITVLPNIGSFSVSIRGTTDAHFALCNKDNTSNFCFFIILGGWKNTKSIIRKCENGIPESASKIPSGDCQQALVSTNSIVLSSKKWKTFIIKWDFETQIALSVYESSTRLLNYSAPKENNYFTGHRRTPSANPEYFLFARTQVQLLMRFHIYDYLLTTTTQSKLISPETISLDKNMCIEMSISLCKKCFITVDFVDRNGKRKAVGTFQNKSSNNFYNLPIWQKVKINTTLSKGMQLPIKMEINTLLGNVSNKNNSYWAVSNIHRCYDGALKIVKINAHQDYNESSYFWPIVTCQKLSSNGVSTIIESTDHDTPPLNTETRSHCTEGKIGPSCSVNCTKLFNNNNHCHKLLACDEDGCFCAQGFTIKSVCSERCPNLKYGFECLQTCGNCADDICSFTTGECKSGCRITKNKLFIPPYCKIGIGAPPPPGIDLINSTCARLYLDVQKEYKIIPTSVNFQIWTNSTIPAFVSKPISVQRTTVTIQTHVDGLYPGTRYKLAGLIRANNRTFRGESINFTTPCTESVALNFVISSNETSITLNNLVDVHVNDTCPYTWYRVQLFSENKKLFDESTTFPKIFKDLNSFSHYKVVVLSERSTIINKIVNTLEGAPSPVKNLHVVSSSIDQINITWNSPDKIRGKLVNYTVGIQLVESRGCSDLDGISYNLTFSNIAKRFHMKDVITNTSNNTFNYVFKNLMPYTVYLITVQAYTSRHAGEKTELLYETASIDLPTEIFTNFRFTNETSSTIAGYLRWNPPDNCSTITGSILACKLFFKNRELTTIIVNNYYYPLEKSVFNGAQLYDVQLYALRDFYHLENKTAYTTLNFEMPARAPPPIRNPEIVEVDILNKTMTIRWNVPITPTHGQLDHYSIIYCKHSINCNETSYVNVSLNEIYKFDNFEYAPYKTLPLPSDYYDEIQITAYNTNVMEPSEPAIIPIRRVEFVPYAPQNLTLTIVSKENSTINVSWSHPLKSGGRLEKFTIKASVESSLLKVYPWHDTFIEVNVTNYQMLYNMNINLFPSTVFVVNVRAVTVGGLLGYTLSEMIIMPMSIKFSTEELSPYINDDLTVVIRVPEVIYDVKDSILVAVVEGPKYCDEKSNNNGEVKLILDLQSSSYYKTIWKAAMIKARSYANKELKIGDGNSYNNLKNYALCSKESYIIHLVLCQLIKHLNEQNIVTYEWNTLKSIKTNVIHMGEIPKNYAMWLIPLLFIILISMLLAIVLYRKKLTSRFTRTKAKVSQHEHMPLTNHNSNNIRNNLLDKSEKGMHVKDIKEIPHNNILKIDNKCEFIMPVKIINFEKYFESAYQSGALIKEYSSIKSGAIFSCTYGSQSEMKSKNRYANLFPYDETRVVLEKIPDDEYSDYINASYIMGYGGNEKAYIATQGPKPNTVIDFWRMICQEKVQIICMMANIMENGKIKCEQYWPTTVGKQVLYGKILIHFSSEEVHSDYTYRTFQISCENEETRTIEHLHYTAWPDHGVPSNPKSIVAFLKEIQKHSPVPRKLNDPPIVVHCSAGVGRTGTLIVLDMSIYRAYSENVVDIYANVLSARKQRLNMVDNAEQYLLVHLVLVEYLYSKNLCLTCDKTLPEAIAIAKKNSSEQYQRIVDTSWWNEILSSPPLPEKSILNKNRAKHRFPESAGGFNRLYLKRSSTTDEDSDYIAATSVKGIFKNCHYITTQLPMPSTFADFWRMLSEQNIELVIVLQLPDLHDSTYCELVPENQGFGNTKYIKVIRQEHLTVNSKYYLQEEVLIIDSSEQPSKEQFVKIISYKNWPESSLPSTIELVHFWKFLEELIKTEKFPIVTVCRNGVTVCGIWLALSFLLKRMSIDNECDVTQAVRVIQRCRIDFLNKPEYLEYLYDVALAWASNNENNN</sequence>
<evidence type="ECO:0000256" key="6">
    <source>
        <dbReference type="ARBA" id="ARBA00022912"/>
    </source>
</evidence>
<dbReference type="PROSITE" id="PS50056">
    <property type="entry name" value="TYR_PHOSPHATASE_2"/>
    <property type="match status" value="1"/>
</dbReference>
<evidence type="ECO:0000313" key="13">
    <source>
        <dbReference type="Proteomes" id="UP000695007"/>
    </source>
</evidence>
<protein>
    <recommendedName>
        <fullName evidence="3">protein-tyrosine-phosphatase</fullName>
        <ecNumber evidence="3">3.1.3.48</ecNumber>
    </recommendedName>
</protein>
<feature type="domain" description="Tyrosine specific protein phosphatases" evidence="11">
    <location>
        <begin position="1514"/>
        <end position="1592"/>
    </location>
</feature>
<dbReference type="Proteomes" id="UP000695007">
    <property type="component" value="Unplaced"/>
</dbReference>
<evidence type="ECO:0000256" key="7">
    <source>
        <dbReference type="ARBA" id="ARBA00023136"/>
    </source>
</evidence>
<evidence type="ECO:0000256" key="3">
    <source>
        <dbReference type="ARBA" id="ARBA00013064"/>
    </source>
</evidence>
<dbReference type="CDD" id="cd00063">
    <property type="entry name" value="FN3"/>
    <property type="match status" value="2"/>
</dbReference>
<dbReference type="PANTHER" id="PTHR19134">
    <property type="entry name" value="RECEPTOR-TYPE TYROSINE-PROTEIN PHOSPHATASE"/>
    <property type="match status" value="1"/>
</dbReference>
<keyword evidence="7 9" id="KW-0472">Membrane</keyword>
<accession>A0AAJ7DZM5</accession>
<name>A0AAJ7DZM5_9HYME</name>
<dbReference type="PROSITE" id="PS50853">
    <property type="entry name" value="FN3"/>
    <property type="match status" value="2"/>
</dbReference>
<dbReference type="InterPro" id="IPR036116">
    <property type="entry name" value="FN3_sf"/>
</dbReference>
<dbReference type="GeneID" id="105365738"/>
<dbReference type="GO" id="GO:0016020">
    <property type="term" value="C:membrane"/>
    <property type="evidence" value="ECO:0007669"/>
    <property type="project" value="UniProtKB-SubCell"/>
</dbReference>
<evidence type="ECO:0000259" key="10">
    <source>
        <dbReference type="PROSITE" id="PS50055"/>
    </source>
</evidence>
<feature type="transmembrane region" description="Helical" evidence="9">
    <location>
        <begin position="1231"/>
        <end position="1253"/>
    </location>
</feature>
<evidence type="ECO:0000256" key="4">
    <source>
        <dbReference type="ARBA" id="ARBA00022729"/>
    </source>
</evidence>
<proteinExistence type="inferred from homology"/>
<dbReference type="Pfam" id="PF00041">
    <property type="entry name" value="fn3"/>
    <property type="match status" value="2"/>
</dbReference>
<dbReference type="InterPro" id="IPR000387">
    <property type="entry name" value="Tyr_Pase_dom"/>
</dbReference>
<evidence type="ECO:0000256" key="1">
    <source>
        <dbReference type="ARBA" id="ARBA00004167"/>
    </source>
</evidence>
<dbReference type="PROSITE" id="PS00383">
    <property type="entry name" value="TYR_PHOSPHATASE_1"/>
    <property type="match status" value="1"/>
</dbReference>
<evidence type="ECO:0000313" key="14">
    <source>
        <dbReference type="RefSeq" id="XP_011502274.1"/>
    </source>
</evidence>
<dbReference type="SUPFAM" id="SSF52799">
    <property type="entry name" value="(Phosphotyrosine protein) phosphatases II"/>
    <property type="match status" value="2"/>
</dbReference>
<dbReference type="InterPro" id="IPR029021">
    <property type="entry name" value="Prot-tyrosine_phosphatase-like"/>
</dbReference>
<dbReference type="SMART" id="SM00404">
    <property type="entry name" value="PTPc_motif"/>
    <property type="match status" value="2"/>
</dbReference>
<dbReference type="GO" id="GO:0004725">
    <property type="term" value="F:protein tyrosine phosphatase activity"/>
    <property type="evidence" value="ECO:0007669"/>
    <property type="project" value="UniProtKB-EC"/>
</dbReference>
<evidence type="ECO:0000256" key="9">
    <source>
        <dbReference type="SAM" id="Phobius"/>
    </source>
</evidence>
<dbReference type="FunFam" id="3.90.190.10:FF:000102">
    <property type="entry name" value="Receptor-type tyrosine-protein phosphatase"/>
    <property type="match status" value="1"/>
</dbReference>
<comment type="subcellular location">
    <subcellularLocation>
        <location evidence="1">Membrane</location>
        <topology evidence="1">Single-pass membrane protein</topology>
    </subcellularLocation>
</comment>
<dbReference type="SUPFAM" id="SSF49265">
    <property type="entry name" value="Fibronectin type III"/>
    <property type="match status" value="2"/>
</dbReference>
<comment type="catalytic activity">
    <reaction evidence="8">
        <text>O-phospho-L-tyrosyl-[protein] + H2O = L-tyrosyl-[protein] + phosphate</text>
        <dbReference type="Rhea" id="RHEA:10684"/>
        <dbReference type="Rhea" id="RHEA-COMP:10136"/>
        <dbReference type="Rhea" id="RHEA-COMP:20101"/>
        <dbReference type="ChEBI" id="CHEBI:15377"/>
        <dbReference type="ChEBI" id="CHEBI:43474"/>
        <dbReference type="ChEBI" id="CHEBI:46858"/>
        <dbReference type="ChEBI" id="CHEBI:61978"/>
        <dbReference type="EC" id="3.1.3.48"/>
    </reaction>
</comment>
<dbReference type="InterPro" id="IPR003961">
    <property type="entry name" value="FN3_dom"/>
</dbReference>
<evidence type="ECO:0000259" key="12">
    <source>
        <dbReference type="PROSITE" id="PS50853"/>
    </source>
</evidence>
<dbReference type="SMART" id="SM00194">
    <property type="entry name" value="PTPc"/>
    <property type="match status" value="2"/>
</dbReference>
<dbReference type="InterPro" id="IPR022041">
    <property type="entry name" value="Methyltransf_FA"/>
</dbReference>
<evidence type="ECO:0000259" key="11">
    <source>
        <dbReference type="PROSITE" id="PS50056"/>
    </source>
</evidence>
<dbReference type="PROSITE" id="PS50055">
    <property type="entry name" value="TYR_PHOSPHATASE_PTP"/>
    <property type="match status" value="2"/>
</dbReference>
<dbReference type="Pfam" id="PF12248">
    <property type="entry name" value="Methyltransf_FA"/>
    <property type="match status" value="1"/>
</dbReference>